<evidence type="ECO:0000313" key="4">
    <source>
        <dbReference type="Proteomes" id="UP000270296"/>
    </source>
</evidence>
<dbReference type="SUPFAM" id="SSF55797">
    <property type="entry name" value="PR-1-like"/>
    <property type="match status" value="2"/>
</dbReference>
<dbReference type="SMART" id="SM00198">
    <property type="entry name" value="SCP"/>
    <property type="match status" value="1"/>
</dbReference>
<reference evidence="3 4" key="2">
    <citation type="submission" date="2018-11" db="EMBL/GenBank/DDBJ databases">
        <authorList>
            <consortium name="Pathogen Informatics"/>
        </authorList>
    </citation>
    <scope>NUCLEOTIDE SEQUENCE [LARGE SCALE GENOMIC DNA]</scope>
</reference>
<dbReference type="Gene3D" id="3.40.33.10">
    <property type="entry name" value="CAP"/>
    <property type="match status" value="2"/>
</dbReference>
<dbReference type="WBParaSite" id="SBAD_0000753101-mRNA-1">
    <property type="protein sequence ID" value="SBAD_0000753101-mRNA-1"/>
    <property type="gene ID" value="SBAD_0000753101"/>
</dbReference>
<gene>
    <name evidence="3" type="ORF">SBAD_LOCUS7259</name>
</gene>
<dbReference type="GO" id="GO:0005576">
    <property type="term" value="C:extracellular region"/>
    <property type="evidence" value="ECO:0007669"/>
    <property type="project" value="InterPro"/>
</dbReference>
<organism evidence="5">
    <name type="scientific">Soboliphyme baturini</name>
    <dbReference type="NCBI Taxonomy" id="241478"/>
    <lineage>
        <taxon>Eukaryota</taxon>
        <taxon>Metazoa</taxon>
        <taxon>Ecdysozoa</taxon>
        <taxon>Nematoda</taxon>
        <taxon>Enoplea</taxon>
        <taxon>Dorylaimia</taxon>
        <taxon>Dioctophymatida</taxon>
        <taxon>Dioctophymatoidea</taxon>
        <taxon>Soboliphymatidae</taxon>
        <taxon>Soboliphyme</taxon>
    </lineage>
</organism>
<sequence>MEDIPCENVRWADSQVEIFNFDAAMRESVRKIANDFRALVAQGRAGETTPDGKRPVRQPPAKNMKRLAWNDTLEELAVDLARSCEFEHDTRKKEPYYGKFGQNLAFESAPLDTVYTKDVVLKLVKSMSQSWFDEHYDFRYGPLPSGVMMSYLHYTQMVAEKTSSIGCAFAVCWPLRGYEKNNYYKYAYFVCNYSPMGNWIGQAPYESGNQECTEAGYTRKEANGLCSPNTGPLVKQRPVTSKTTAGQTKGRTDAPKLQTPNGNEEYTTFLAHHTQNFVDSCSLRDDVDGLNVNIATTTSRTNVSPKLKMKIVVGSLKRWFNEEKNFVYESNSCASGKVCKNFRQMSAQGVTRFGCAMTECPQVKSTTNKYQNPEKKYLYFACKFLKTINAATTPLYEKGKQTCSIAGYPHLDKNGLCTATFNAKNTLRTYGQSS</sequence>
<evidence type="ECO:0000313" key="3">
    <source>
        <dbReference type="EMBL" id="VDP12484.1"/>
    </source>
</evidence>
<accession>A0A183IUG2</accession>
<protein>
    <submittedName>
        <fullName evidence="5">SCP domain-containing protein</fullName>
    </submittedName>
</protein>
<dbReference type="InterPro" id="IPR014044">
    <property type="entry name" value="CAP_dom"/>
</dbReference>
<evidence type="ECO:0000256" key="1">
    <source>
        <dbReference type="SAM" id="MobiDB-lite"/>
    </source>
</evidence>
<reference evidence="5" key="1">
    <citation type="submission" date="2016-06" db="UniProtKB">
        <authorList>
            <consortium name="WormBaseParasite"/>
        </authorList>
    </citation>
    <scope>IDENTIFICATION</scope>
</reference>
<dbReference type="Proteomes" id="UP000270296">
    <property type="component" value="Unassembled WGS sequence"/>
</dbReference>
<dbReference type="InterPro" id="IPR035940">
    <property type="entry name" value="CAP_sf"/>
</dbReference>
<dbReference type="OrthoDB" id="5874910at2759"/>
<dbReference type="Pfam" id="PF00188">
    <property type="entry name" value="CAP"/>
    <property type="match status" value="2"/>
</dbReference>
<dbReference type="PRINTS" id="PR00837">
    <property type="entry name" value="V5TPXLIKE"/>
</dbReference>
<dbReference type="EMBL" id="UZAM01010467">
    <property type="protein sequence ID" value="VDP12484.1"/>
    <property type="molecule type" value="Genomic_DNA"/>
</dbReference>
<proteinExistence type="predicted"/>
<keyword evidence="4" id="KW-1185">Reference proteome</keyword>
<evidence type="ECO:0000259" key="2">
    <source>
        <dbReference type="SMART" id="SM00198"/>
    </source>
</evidence>
<dbReference type="AlphaFoldDB" id="A0A183IUG2"/>
<evidence type="ECO:0000313" key="5">
    <source>
        <dbReference type="WBParaSite" id="SBAD_0000753101-mRNA-1"/>
    </source>
</evidence>
<name>A0A183IUG2_9BILA</name>
<dbReference type="InterPro" id="IPR018244">
    <property type="entry name" value="Allrgn_V5/Tpx1_CS"/>
</dbReference>
<dbReference type="PANTHER" id="PTHR10334">
    <property type="entry name" value="CYSTEINE-RICH SECRETORY PROTEIN-RELATED"/>
    <property type="match status" value="1"/>
</dbReference>
<feature type="domain" description="SCP" evidence="2">
    <location>
        <begin position="23"/>
        <end position="201"/>
    </location>
</feature>
<dbReference type="InterPro" id="IPR001283">
    <property type="entry name" value="CRISP-related"/>
</dbReference>
<feature type="compositionally biased region" description="Polar residues" evidence="1">
    <location>
        <begin position="238"/>
        <end position="249"/>
    </location>
</feature>
<feature type="region of interest" description="Disordered" evidence="1">
    <location>
        <begin position="228"/>
        <end position="261"/>
    </location>
</feature>
<dbReference type="CDD" id="cd05380">
    <property type="entry name" value="CAP_euk"/>
    <property type="match status" value="2"/>
</dbReference>
<dbReference type="PROSITE" id="PS01010">
    <property type="entry name" value="CRISP_2"/>
    <property type="match status" value="1"/>
</dbReference>